<gene>
    <name evidence="3" type="ORF">RSOLAG1IB_09896</name>
</gene>
<name>A0A0B7FWK1_THACB</name>
<proteinExistence type="predicted"/>
<dbReference type="Proteomes" id="UP000059188">
    <property type="component" value="Unassembled WGS sequence"/>
</dbReference>
<protein>
    <recommendedName>
        <fullName evidence="2">BZIP domain-containing protein</fullName>
    </recommendedName>
</protein>
<keyword evidence="4" id="KW-1185">Reference proteome</keyword>
<evidence type="ECO:0000313" key="4">
    <source>
        <dbReference type="Proteomes" id="UP000059188"/>
    </source>
</evidence>
<accession>A0A0B7FWK1</accession>
<evidence type="ECO:0000313" key="3">
    <source>
        <dbReference type="EMBL" id="CEL61274.1"/>
    </source>
</evidence>
<feature type="domain" description="BZIP" evidence="2">
    <location>
        <begin position="23"/>
        <end position="38"/>
    </location>
</feature>
<feature type="region of interest" description="Disordered" evidence="1">
    <location>
        <begin position="1"/>
        <end position="29"/>
    </location>
</feature>
<dbReference type="SUPFAM" id="SSF57959">
    <property type="entry name" value="Leucine zipper domain"/>
    <property type="match status" value="1"/>
</dbReference>
<evidence type="ECO:0000256" key="1">
    <source>
        <dbReference type="SAM" id="MobiDB-lite"/>
    </source>
</evidence>
<dbReference type="PROSITE" id="PS00036">
    <property type="entry name" value="BZIP_BASIC"/>
    <property type="match status" value="1"/>
</dbReference>
<dbReference type="EMBL" id="LN679152">
    <property type="protein sequence ID" value="CEL61274.1"/>
    <property type="molecule type" value="Genomic_DNA"/>
</dbReference>
<dbReference type="CDD" id="cd14686">
    <property type="entry name" value="bZIP"/>
    <property type="match status" value="1"/>
</dbReference>
<dbReference type="AlphaFoldDB" id="A0A0B7FWK1"/>
<dbReference type="InterPro" id="IPR046347">
    <property type="entry name" value="bZIP_sf"/>
</dbReference>
<feature type="compositionally biased region" description="Basic and acidic residues" evidence="1">
    <location>
        <begin position="1"/>
        <end position="13"/>
    </location>
</feature>
<reference evidence="3 4" key="1">
    <citation type="submission" date="2014-11" db="EMBL/GenBank/DDBJ databases">
        <authorList>
            <person name="Wibberg Daniel"/>
        </authorList>
    </citation>
    <scope>NUCLEOTIDE SEQUENCE [LARGE SCALE GENOMIC DNA]</scope>
    <source>
        <strain evidence="3">Rhizoctonia solani AG1-IB 7/3/14</strain>
    </source>
</reference>
<dbReference type="InterPro" id="IPR004827">
    <property type="entry name" value="bZIP"/>
</dbReference>
<dbReference type="OrthoDB" id="3257643at2759"/>
<sequence>MTANTRRSEDRKSTSPGSTAEGRSLSRNAQAQARLRARRKAHVESLEAEIKRLQCIIDATALNPGRNSRPTTATTNQSLLGVFSSPVQLSSPNSDFGEGSRPPDAVQRLQIDNDRLRRERDAFEVQVKALMGYISRGCALLPAHSSPVSMNGVAGDDGTTPAMHETEQVHSPTLGSDADSEGRRSHSCDPFPPSPLIQPGTYTTDEINHMVSLYGSNLALLSHLGLHTQEDSLYSIRDKPIQLPALPGLSLFETT</sequence>
<evidence type="ECO:0000259" key="2">
    <source>
        <dbReference type="PROSITE" id="PS00036"/>
    </source>
</evidence>
<dbReference type="GO" id="GO:0003700">
    <property type="term" value="F:DNA-binding transcription factor activity"/>
    <property type="evidence" value="ECO:0007669"/>
    <property type="project" value="InterPro"/>
</dbReference>
<organism evidence="3 4">
    <name type="scientific">Thanatephorus cucumeris (strain AG1-IB / isolate 7/3/14)</name>
    <name type="common">Lettuce bottom rot fungus</name>
    <name type="synonym">Rhizoctonia solani</name>
    <dbReference type="NCBI Taxonomy" id="1108050"/>
    <lineage>
        <taxon>Eukaryota</taxon>
        <taxon>Fungi</taxon>
        <taxon>Dikarya</taxon>
        <taxon>Basidiomycota</taxon>
        <taxon>Agaricomycotina</taxon>
        <taxon>Agaricomycetes</taxon>
        <taxon>Cantharellales</taxon>
        <taxon>Ceratobasidiaceae</taxon>
        <taxon>Rhizoctonia</taxon>
        <taxon>Rhizoctonia solani AG-1</taxon>
    </lineage>
</organism>
<feature type="region of interest" description="Disordered" evidence="1">
    <location>
        <begin position="151"/>
        <end position="198"/>
    </location>
</feature>